<protein>
    <submittedName>
        <fullName evidence="2">ABC transporter substrate-binding protein</fullName>
    </submittedName>
</protein>
<accession>A0A2N3ILB8</accession>
<dbReference type="AlphaFoldDB" id="A0A2N3ILB8"/>
<dbReference type="EMBL" id="LJZX01000111">
    <property type="protein sequence ID" value="PKQ71121.1"/>
    <property type="molecule type" value="Genomic_DNA"/>
</dbReference>
<feature type="domain" description="Solute-binding protein family 3/N-terminal" evidence="1">
    <location>
        <begin position="24"/>
        <end position="239"/>
    </location>
</feature>
<sequence length="245" mass="27925">MRALCLPLLTLLLMLVNTGVQAIVLVAADLPPYVIQSVHGKPSGIAIEIMEEAARRLGEPLTIELMPLPRALTQTIHRQDVLMIPPVRSSQREHLYQWVTPILDEQFLIVSDRRFHPTQLKSSDLRTLDVGVLRYSFGQHLLKQRVGIQGETVADEQLNAHKLHRGRIDAWVAAWNVILYAQQQDKLSSQQLVRGEVLMNTQLFLAANKAFPFKEAQRWQAAIEGMRRDGSLARIIRQYNYQLPE</sequence>
<proteinExistence type="predicted"/>
<evidence type="ECO:0000259" key="1">
    <source>
        <dbReference type="Pfam" id="PF00497"/>
    </source>
</evidence>
<organism evidence="2 3">
    <name type="scientific">Aeromonas sobria</name>
    <dbReference type="NCBI Taxonomy" id="646"/>
    <lineage>
        <taxon>Bacteria</taxon>
        <taxon>Pseudomonadati</taxon>
        <taxon>Pseudomonadota</taxon>
        <taxon>Gammaproteobacteria</taxon>
        <taxon>Aeromonadales</taxon>
        <taxon>Aeromonadaceae</taxon>
        <taxon>Aeromonas</taxon>
    </lineage>
</organism>
<dbReference type="Pfam" id="PF00497">
    <property type="entry name" value="SBP_bac_3"/>
    <property type="match status" value="1"/>
</dbReference>
<name>A0A2N3ILB8_AERSO</name>
<reference evidence="2 3" key="1">
    <citation type="journal article" date="2017" name="Front. Microbiol.">
        <title>Strong Genomic and Phenotypic Heterogeneity in the Aeromonas sobria Species Complex.</title>
        <authorList>
            <person name="Gauthier J."/>
            <person name="Vincent A.T."/>
            <person name="Charette S.J."/>
            <person name="Derome N."/>
        </authorList>
    </citation>
    <scope>NUCLEOTIDE SEQUENCE [LARGE SCALE GENOMIC DNA]</scope>
    <source>
        <strain evidence="2 3">JF2635</strain>
    </source>
</reference>
<dbReference type="RefSeq" id="WP_068977284.1">
    <property type="nucleotide sequence ID" value="NZ_CAWNSS010000111.1"/>
</dbReference>
<evidence type="ECO:0000313" key="3">
    <source>
        <dbReference type="Proteomes" id="UP000233526"/>
    </source>
</evidence>
<gene>
    <name evidence="2" type="ORF">AOX56_09325</name>
</gene>
<evidence type="ECO:0000313" key="2">
    <source>
        <dbReference type="EMBL" id="PKQ71121.1"/>
    </source>
</evidence>
<comment type="caution">
    <text evidence="2">The sequence shown here is derived from an EMBL/GenBank/DDBJ whole genome shotgun (WGS) entry which is preliminary data.</text>
</comment>
<dbReference type="Gene3D" id="3.40.190.10">
    <property type="entry name" value="Periplasmic binding protein-like II"/>
    <property type="match status" value="2"/>
</dbReference>
<dbReference type="PANTHER" id="PTHR38834">
    <property type="entry name" value="PERIPLASMIC SUBSTRATE BINDING PROTEIN FAMILY 3"/>
    <property type="match status" value="1"/>
</dbReference>
<dbReference type="PANTHER" id="PTHR38834:SF3">
    <property type="entry name" value="SOLUTE-BINDING PROTEIN FAMILY 3_N-TERMINAL DOMAIN-CONTAINING PROTEIN"/>
    <property type="match status" value="1"/>
</dbReference>
<dbReference type="Proteomes" id="UP000233526">
    <property type="component" value="Unassembled WGS sequence"/>
</dbReference>
<dbReference type="InterPro" id="IPR001638">
    <property type="entry name" value="Solute-binding_3/MltF_N"/>
</dbReference>
<dbReference type="SUPFAM" id="SSF53850">
    <property type="entry name" value="Periplasmic binding protein-like II"/>
    <property type="match status" value="1"/>
</dbReference>